<reference evidence="15" key="1">
    <citation type="submission" date="2023-01" db="EMBL/GenBank/DDBJ databases">
        <title>Genome assembly of the deep-sea coral Lophelia pertusa.</title>
        <authorList>
            <person name="Herrera S."/>
            <person name="Cordes E."/>
        </authorList>
    </citation>
    <scope>NUCLEOTIDE SEQUENCE</scope>
    <source>
        <strain evidence="15">USNM1676648</strain>
        <tissue evidence="15">Polyp</tissue>
    </source>
</reference>
<evidence type="ECO:0000256" key="11">
    <source>
        <dbReference type="ARBA" id="ARBA00023273"/>
    </source>
</evidence>
<evidence type="ECO:0000256" key="4">
    <source>
        <dbReference type="ARBA" id="ARBA00009880"/>
    </source>
</evidence>
<dbReference type="InterPro" id="IPR038849">
    <property type="entry name" value="ARL2BP"/>
</dbReference>
<evidence type="ECO:0000256" key="9">
    <source>
        <dbReference type="ARBA" id="ARBA00023212"/>
    </source>
</evidence>
<dbReference type="GO" id="GO:0005634">
    <property type="term" value="C:nucleus"/>
    <property type="evidence" value="ECO:0007669"/>
    <property type="project" value="UniProtKB-SubCell"/>
</dbReference>
<dbReference type="EMBL" id="MU827781">
    <property type="protein sequence ID" value="KAJ7337213.1"/>
    <property type="molecule type" value="Genomic_DNA"/>
</dbReference>
<organism evidence="15 16">
    <name type="scientific">Desmophyllum pertusum</name>
    <dbReference type="NCBI Taxonomy" id="174260"/>
    <lineage>
        <taxon>Eukaryota</taxon>
        <taxon>Metazoa</taxon>
        <taxon>Cnidaria</taxon>
        <taxon>Anthozoa</taxon>
        <taxon>Hexacorallia</taxon>
        <taxon>Scleractinia</taxon>
        <taxon>Caryophylliina</taxon>
        <taxon>Caryophylliidae</taxon>
        <taxon>Desmophyllum</taxon>
    </lineage>
</organism>
<keyword evidence="10 12" id="KW-0539">Nucleus</keyword>
<dbReference type="GO" id="GO:0051457">
    <property type="term" value="P:maintenance of protein location in nucleus"/>
    <property type="evidence" value="ECO:0007669"/>
    <property type="project" value="TreeGrafter"/>
</dbReference>
<keyword evidence="16" id="KW-1185">Reference proteome</keyword>
<comment type="subcellular location">
    <subcellularLocation>
        <location evidence="1 12">Cytoplasm</location>
        <location evidence="1 12">Cytoskeleton</location>
        <location evidence="1 12">Cilium basal body</location>
    </subcellularLocation>
    <subcellularLocation>
        <location evidence="3 12">Cytoplasm</location>
        <location evidence="3 12">Cytoskeleton</location>
        <location evidence="3 12">Microtubule organizing center</location>
        <location evidence="3 12">Centrosome</location>
    </subcellularLocation>
    <subcellularLocation>
        <location evidence="12">Cytoplasm</location>
    </subcellularLocation>
    <subcellularLocation>
        <location evidence="2 12">Nucleus</location>
    </subcellularLocation>
    <subcellularLocation>
        <location evidence="12">Mitochondrion intermembrane space</location>
    </subcellularLocation>
</comment>
<evidence type="ECO:0000256" key="2">
    <source>
        <dbReference type="ARBA" id="ARBA00004123"/>
    </source>
</evidence>
<dbReference type="PANTHER" id="PTHR15487:SF4">
    <property type="entry name" value="ADP-RIBOSYLATION FACTOR-LIKE PROTEIN 2-BINDING PROTEIN"/>
    <property type="match status" value="1"/>
</dbReference>
<accession>A0A9W9YEJ7</accession>
<evidence type="ECO:0000256" key="5">
    <source>
        <dbReference type="ARBA" id="ARBA00014849"/>
    </source>
</evidence>
<keyword evidence="9 12" id="KW-0206">Cytoskeleton</keyword>
<feature type="region of interest" description="Disordered" evidence="13">
    <location>
        <begin position="156"/>
        <end position="177"/>
    </location>
</feature>
<dbReference type="GO" id="GO:0005813">
    <property type="term" value="C:centrosome"/>
    <property type="evidence" value="ECO:0007669"/>
    <property type="project" value="UniProtKB-SubCell"/>
</dbReference>
<sequence length="177" mass="20559">MAGFKDLNLDEDLAVGRSSRADTRFDTTVGHIEDIIMEERFQTLQHDFKEKYYHHFTDDEENKLIYTDIFKEYVGLVENYIQGELKNRISGFSMEDFSKTLENRHDQIGGDILDMLLSFTDFVAFKQMFLEYKSAKEGTGMDFSDLITIRSTTSLRDEHQGMQIDPDSPREGPSSNR</sequence>
<name>A0A9W9YEJ7_9CNID</name>
<dbReference type="PANTHER" id="PTHR15487">
    <property type="entry name" value="ADP-RIBOSYLATION FACTOR-LIKE PROTEIN 2-BINDING PROTEIN"/>
    <property type="match status" value="1"/>
</dbReference>
<dbReference type="Proteomes" id="UP001163046">
    <property type="component" value="Unassembled WGS sequence"/>
</dbReference>
<dbReference type="GO" id="GO:0005758">
    <property type="term" value="C:mitochondrial intermembrane space"/>
    <property type="evidence" value="ECO:0007669"/>
    <property type="project" value="UniProtKB-SubCell"/>
</dbReference>
<proteinExistence type="inferred from homology"/>
<dbReference type="OrthoDB" id="302784at2759"/>
<dbReference type="InterPro" id="IPR023379">
    <property type="entry name" value="BART_dom"/>
</dbReference>
<keyword evidence="11 12" id="KW-0966">Cell projection</keyword>
<protein>
    <recommendedName>
        <fullName evidence="5 12">ADP-ribosylation factor-like protein 2-binding protein</fullName>
        <shortName evidence="12">ARF-like 2-binding protein</shortName>
    </recommendedName>
</protein>
<evidence type="ECO:0000313" key="15">
    <source>
        <dbReference type="EMBL" id="KAJ7337213.1"/>
    </source>
</evidence>
<feature type="domain" description="BART" evidence="14">
    <location>
        <begin position="25"/>
        <end position="137"/>
    </location>
</feature>
<dbReference type="Gene3D" id="1.20.1520.10">
    <property type="entry name" value="ADP-ribosylation factor-like 2-binding protein, domain"/>
    <property type="match status" value="1"/>
</dbReference>
<evidence type="ECO:0000256" key="7">
    <source>
        <dbReference type="ARBA" id="ARBA00023069"/>
    </source>
</evidence>
<evidence type="ECO:0000313" key="16">
    <source>
        <dbReference type="Proteomes" id="UP001163046"/>
    </source>
</evidence>
<comment type="function">
    <text evidence="12">Plays a role as an effector of the ADP-ribosylation factor-like protein 2, ARL2.</text>
</comment>
<evidence type="ECO:0000256" key="6">
    <source>
        <dbReference type="ARBA" id="ARBA00022490"/>
    </source>
</evidence>
<evidence type="ECO:0000259" key="14">
    <source>
        <dbReference type="Pfam" id="PF11527"/>
    </source>
</evidence>
<dbReference type="Pfam" id="PF11527">
    <property type="entry name" value="ARL2_Bind_BART"/>
    <property type="match status" value="1"/>
</dbReference>
<comment type="caution">
    <text evidence="15">The sequence shown here is derived from an EMBL/GenBank/DDBJ whole genome shotgun (WGS) entry which is preliminary data.</text>
</comment>
<keyword evidence="6 12" id="KW-0963">Cytoplasm</keyword>
<gene>
    <name evidence="15" type="primary">ARL2BP</name>
    <name evidence="15" type="ORF">OS493_010070</name>
</gene>
<evidence type="ECO:0000256" key="3">
    <source>
        <dbReference type="ARBA" id="ARBA00004300"/>
    </source>
</evidence>
<evidence type="ECO:0000256" key="10">
    <source>
        <dbReference type="ARBA" id="ARBA00023242"/>
    </source>
</evidence>
<dbReference type="InterPro" id="IPR042541">
    <property type="entry name" value="BART_sf"/>
</dbReference>
<evidence type="ECO:0000256" key="1">
    <source>
        <dbReference type="ARBA" id="ARBA00004120"/>
    </source>
</evidence>
<dbReference type="AlphaFoldDB" id="A0A9W9YEJ7"/>
<dbReference type="GO" id="GO:0005929">
    <property type="term" value="C:cilium"/>
    <property type="evidence" value="ECO:0007669"/>
    <property type="project" value="UniProtKB-UniRule"/>
</dbReference>
<evidence type="ECO:0000256" key="13">
    <source>
        <dbReference type="SAM" id="MobiDB-lite"/>
    </source>
</evidence>
<keyword evidence="8 12" id="KW-0496">Mitochondrion</keyword>
<keyword evidence="7 12" id="KW-0969">Cilium</keyword>
<evidence type="ECO:0000256" key="12">
    <source>
        <dbReference type="RuleBase" id="RU367099"/>
    </source>
</evidence>
<evidence type="ECO:0000256" key="8">
    <source>
        <dbReference type="ARBA" id="ARBA00023128"/>
    </source>
</evidence>
<comment type="similarity">
    <text evidence="4 12">Belongs to the ARL2BP family.</text>
</comment>